<proteinExistence type="predicted"/>
<dbReference type="AlphaFoldDB" id="A0A915JVS0"/>
<dbReference type="PANTHER" id="PTHR10170">
    <property type="entry name" value="HUNTINGTON DISEASE PROTEIN"/>
    <property type="match status" value="1"/>
</dbReference>
<evidence type="ECO:0000313" key="2">
    <source>
        <dbReference type="WBParaSite" id="nRc.2.0.1.t30178-RA"/>
    </source>
</evidence>
<organism evidence="1 2">
    <name type="scientific">Romanomermis culicivorax</name>
    <name type="common">Nematode worm</name>
    <dbReference type="NCBI Taxonomy" id="13658"/>
    <lineage>
        <taxon>Eukaryota</taxon>
        <taxon>Metazoa</taxon>
        <taxon>Ecdysozoa</taxon>
        <taxon>Nematoda</taxon>
        <taxon>Enoplea</taxon>
        <taxon>Dorylaimia</taxon>
        <taxon>Mermithida</taxon>
        <taxon>Mermithoidea</taxon>
        <taxon>Mermithidae</taxon>
        <taxon>Romanomermis</taxon>
    </lineage>
</organism>
<name>A0A915JVS0_ROMCU</name>
<sequence>HLGWFGSRTSKYILNLLKEAEHKERLTTYIRQFESVVVQALKFYTVSVDVNVYKAVISLLVQLIQIRVNYCLLDNNQRFIAFLFQQLENMGDLSNAIPRFLAPCRNDHNKLYL</sequence>
<reference evidence="2" key="1">
    <citation type="submission" date="2022-11" db="UniProtKB">
        <authorList>
            <consortium name="WormBaseParasite"/>
        </authorList>
    </citation>
    <scope>IDENTIFICATION</scope>
</reference>
<dbReference type="Pfam" id="PF12372">
    <property type="entry name" value="Htt_N-HEAT"/>
    <property type="match status" value="1"/>
</dbReference>
<dbReference type="Proteomes" id="UP000887565">
    <property type="component" value="Unplaced"/>
</dbReference>
<accession>A0A915JVS0</accession>
<protein>
    <submittedName>
        <fullName evidence="2">Uncharacterized protein</fullName>
    </submittedName>
</protein>
<dbReference type="InterPro" id="IPR028426">
    <property type="entry name" value="Huntingtin_fam"/>
</dbReference>
<evidence type="ECO:0000313" key="1">
    <source>
        <dbReference type="Proteomes" id="UP000887565"/>
    </source>
</evidence>
<dbReference type="PANTHER" id="PTHR10170:SF10">
    <property type="entry name" value="HUNTINGTIN"/>
    <property type="match status" value="1"/>
</dbReference>
<dbReference type="GO" id="GO:0005737">
    <property type="term" value="C:cytoplasm"/>
    <property type="evidence" value="ECO:0007669"/>
    <property type="project" value="TreeGrafter"/>
</dbReference>
<keyword evidence="1" id="KW-1185">Reference proteome</keyword>
<dbReference type="InterPro" id="IPR024613">
    <property type="entry name" value="Huntingtin_N_HEAT_rpt-2"/>
</dbReference>
<dbReference type="WBParaSite" id="nRc.2.0.1.t30178-RA">
    <property type="protein sequence ID" value="nRc.2.0.1.t30178-RA"/>
    <property type="gene ID" value="nRc.2.0.1.g30178"/>
</dbReference>